<gene>
    <name evidence="2" type="ORF">ACFFJ8_08115</name>
</gene>
<dbReference type="Proteomes" id="UP001589818">
    <property type="component" value="Unassembled WGS sequence"/>
</dbReference>
<protein>
    <recommendedName>
        <fullName evidence="4">Lipoprotein</fullName>
    </recommendedName>
</protein>
<evidence type="ECO:0000256" key="1">
    <source>
        <dbReference type="SAM" id="SignalP"/>
    </source>
</evidence>
<dbReference type="EMBL" id="JBHLVF010000010">
    <property type="protein sequence ID" value="MFC0391339.1"/>
    <property type="molecule type" value="Genomic_DNA"/>
</dbReference>
<proteinExistence type="predicted"/>
<evidence type="ECO:0000313" key="3">
    <source>
        <dbReference type="Proteomes" id="UP001589818"/>
    </source>
</evidence>
<keyword evidence="1" id="KW-0732">Signal</keyword>
<evidence type="ECO:0008006" key="4">
    <source>
        <dbReference type="Google" id="ProtNLM"/>
    </source>
</evidence>
<accession>A0ABV6J630</accession>
<feature type="signal peptide" evidence="1">
    <location>
        <begin position="1"/>
        <end position="19"/>
    </location>
</feature>
<dbReference type="RefSeq" id="WP_204818024.1">
    <property type="nucleotide sequence ID" value="NZ_JANHOF010000004.1"/>
</dbReference>
<organism evidence="2 3">
    <name type="scientific">Paenibacillus mendelii</name>
    <dbReference type="NCBI Taxonomy" id="206163"/>
    <lineage>
        <taxon>Bacteria</taxon>
        <taxon>Bacillati</taxon>
        <taxon>Bacillota</taxon>
        <taxon>Bacilli</taxon>
        <taxon>Bacillales</taxon>
        <taxon>Paenibacillaceae</taxon>
        <taxon>Paenibacillus</taxon>
    </lineage>
</organism>
<sequence>MVRVVAVLLFLSVFLVGCGNPVSSFEGEIDKIQDNEFRISCSDAANKGKKGDIIDIGYLCNVQYTNQTLFRDIKGESIKAADISLGSTVNVILEKPVDIRKNFRKNKPFVLTAKEIVLLTKGE</sequence>
<feature type="chain" id="PRO_5045769421" description="Lipoprotein" evidence="1">
    <location>
        <begin position="20"/>
        <end position="123"/>
    </location>
</feature>
<evidence type="ECO:0000313" key="2">
    <source>
        <dbReference type="EMBL" id="MFC0391339.1"/>
    </source>
</evidence>
<dbReference type="PROSITE" id="PS51257">
    <property type="entry name" value="PROKAR_LIPOPROTEIN"/>
    <property type="match status" value="1"/>
</dbReference>
<keyword evidence="3" id="KW-1185">Reference proteome</keyword>
<name>A0ABV6J630_9BACL</name>
<comment type="caution">
    <text evidence="2">The sequence shown here is derived from an EMBL/GenBank/DDBJ whole genome shotgun (WGS) entry which is preliminary data.</text>
</comment>
<reference evidence="2 3" key="1">
    <citation type="submission" date="2024-09" db="EMBL/GenBank/DDBJ databases">
        <authorList>
            <person name="Sun Q."/>
            <person name="Mori K."/>
        </authorList>
    </citation>
    <scope>NUCLEOTIDE SEQUENCE [LARGE SCALE GENOMIC DNA]</scope>
    <source>
        <strain evidence="2 3">CCM 4839</strain>
    </source>
</reference>